<dbReference type="EMBL" id="AMQM01003916">
    <property type="status" value="NOT_ANNOTATED_CDS"/>
    <property type="molecule type" value="Genomic_DNA"/>
</dbReference>
<keyword evidence="6" id="KW-0040">ANK repeat</keyword>
<evidence type="ECO:0000256" key="1">
    <source>
        <dbReference type="ARBA" id="ARBA00004141"/>
    </source>
</evidence>
<dbReference type="EnsemblMetazoa" id="HelroT191443">
    <property type="protein sequence ID" value="HelroP191443"/>
    <property type="gene ID" value="HelroG191443"/>
</dbReference>
<evidence type="ECO:0000256" key="7">
    <source>
        <dbReference type="ARBA" id="ARBA00023065"/>
    </source>
</evidence>
<dbReference type="KEGG" id="hro:HELRODRAFT_191443"/>
<dbReference type="InterPro" id="IPR002110">
    <property type="entry name" value="Ankyrin_rpt"/>
</dbReference>
<evidence type="ECO:0000256" key="8">
    <source>
        <dbReference type="ARBA" id="ARBA00023136"/>
    </source>
</evidence>
<dbReference type="CTD" id="20211945"/>
<accession>T1FSZ8</accession>
<dbReference type="SUPFAM" id="SSF48403">
    <property type="entry name" value="Ankyrin repeat"/>
    <property type="match status" value="1"/>
</dbReference>
<dbReference type="SMART" id="SM01420">
    <property type="entry name" value="TRP_2"/>
    <property type="match status" value="1"/>
</dbReference>
<feature type="transmembrane region" description="Helical" evidence="11">
    <location>
        <begin position="757"/>
        <end position="778"/>
    </location>
</feature>
<evidence type="ECO:0000256" key="10">
    <source>
        <dbReference type="SAM" id="MobiDB-lite"/>
    </source>
</evidence>
<dbReference type="EMBL" id="KB096365">
    <property type="protein sequence ID" value="ESO05324.1"/>
    <property type="molecule type" value="Genomic_DNA"/>
</dbReference>
<dbReference type="PANTHER" id="PTHR10117">
    <property type="entry name" value="TRANSIENT RECEPTOR POTENTIAL CHANNEL"/>
    <property type="match status" value="1"/>
</dbReference>
<feature type="region of interest" description="Disordered" evidence="10">
    <location>
        <begin position="916"/>
        <end position="978"/>
    </location>
</feature>
<comment type="subcellular location">
    <subcellularLocation>
        <location evidence="1">Membrane</location>
        <topology evidence="1">Multi-pass membrane protein</topology>
    </subcellularLocation>
</comment>
<evidence type="ECO:0000256" key="5">
    <source>
        <dbReference type="ARBA" id="ARBA00022989"/>
    </source>
</evidence>
<dbReference type="GeneID" id="20211945"/>
<dbReference type="GO" id="GO:0070679">
    <property type="term" value="F:inositol 1,4,5 trisphosphate binding"/>
    <property type="evidence" value="ECO:0000318"/>
    <property type="project" value="GO_Central"/>
</dbReference>
<feature type="transmembrane region" description="Helical" evidence="11">
    <location>
        <begin position="354"/>
        <end position="373"/>
    </location>
</feature>
<evidence type="ECO:0000256" key="2">
    <source>
        <dbReference type="ARBA" id="ARBA00022448"/>
    </source>
</evidence>
<dbReference type="GO" id="GO:0051480">
    <property type="term" value="P:regulation of cytosolic calcium ion concentration"/>
    <property type="evidence" value="ECO:0000318"/>
    <property type="project" value="GO_Central"/>
</dbReference>
<dbReference type="STRING" id="6412.T1FSZ8"/>
<keyword evidence="15" id="KW-1185">Reference proteome</keyword>
<dbReference type="InterPro" id="IPR013555">
    <property type="entry name" value="TRP_dom"/>
</dbReference>
<evidence type="ECO:0000256" key="4">
    <source>
        <dbReference type="ARBA" id="ARBA00022737"/>
    </source>
</evidence>
<dbReference type="Pfam" id="PF00520">
    <property type="entry name" value="Ion_trans"/>
    <property type="match status" value="1"/>
</dbReference>
<dbReference type="PANTHER" id="PTHR10117:SF54">
    <property type="entry name" value="TRANSIENT RECEPTOR POTENTIAL-GAMMA PROTEIN"/>
    <property type="match status" value="1"/>
</dbReference>
<evidence type="ECO:0000256" key="11">
    <source>
        <dbReference type="SAM" id="Phobius"/>
    </source>
</evidence>
<dbReference type="GO" id="GO:0015279">
    <property type="term" value="F:store-operated calcium channel activity"/>
    <property type="evidence" value="ECO:0000318"/>
    <property type="project" value="GO_Central"/>
</dbReference>
<keyword evidence="9" id="KW-0407">Ion channel</keyword>
<protein>
    <recommendedName>
        <fullName evidence="12">Transient receptor ion channel domain-containing protein</fullName>
    </recommendedName>
</protein>
<keyword evidence="3 11" id="KW-0812">Transmembrane</keyword>
<dbReference type="SMART" id="SM00248">
    <property type="entry name" value="ANK"/>
    <property type="match status" value="2"/>
</dbReference>
<proteinExistence type="predicted"/>
<evidence type="ECO:0000313" key="15">
    <source>
        <dbReference type="Proteomes" id="UP000015101"/>
    </source>
</evidence>
<organism evidence="14 15">
    <name type="scientific">Helobdella robusta</name>
    <name type="common">Californian leech</name>
    <dbReference type="NCBI Taxonomy" id="6412"/>
    <lineage>
        <taxon>Eukaryota</taxon>
        <taxon>Metazoa</taxon>
        <taxon>Spiralia</taxon>
        <taxon>Lophotrochozoa</taxon>
        <taxon>Annelida</taxon>
        <taxon>Clitellata</taxon>
        <taxon>Hirudinea</taxon>
        <taxon>Rhynchobdellida</taxon>
        <taxon>Glossiphoniidae</taxon>
        <taxon>Helobdella</taxon>
    </lineage>
</organism>
<dbReference type="PRINTS" id="PR01097">
    <property type="entry name" value="TRNSRECEPTRP"/>
</dbReference>
<reference evidence="13 15" key="2">
    <citation type="journal article" date="2013" name="Nature">
        <title>Insights into bilaterian evolution from three spiralian genomes.</title>
        <authorList>
            <person name="Simakov O."/>
            <person name="Marletaz F."/>
            <person name="Cho S.J."/>
            <person name="Edsinger-Gonzales E."/>
            <person name="Havlak P."/>
            <person name="Hellsten U."/>
            <person name="Kuo D.H."/>
            <person name="Larsson T."/>
            <person name="Lv J."/>
            <person name="Arendt D."/>
            <person name="Savage R."/>
            <person name="Osoegawa K."/>
            <person name="de Jong P."/>
            <person name="Grimwood J."/>
            <person name="Chapman J.A."/>
            <person name="Shapiro H."/>
            <person name="Aerts A."/>
            <person name="Otillar R.P."/>
            <person name="Terry A.Y."/>
            <person name="Boore J.L."/>
            <person name="Grigoriev I.V."/>
            <person name="Lindberg D.R."/>
            <person name="Seaver E.C."/>
            <person name="Weisblat D.A."/>
            <person name="Putnam N.H."/>
            <person name="Rokhsar D.S."/>
        </authorList>
    </citation>
    <scope>NUCLEOTIDE SEQUENCE</scope>
</reference>
<dbReference type="Proteomes" id="UP000015101">
    <property type="component" value="Unassembled WGS sequence"/>
</dbReference>
<feature type="transmembrane region" description="Helical" evidence="11">
    <location>
        <begin position="533"/>
        <end position="551"/>
    </location>
</feature>
<dbReference type="GO" id="GO:0034703">
    <property type="term" value="C:cation channel complex"/>
    <property type="evidence" value="ECO:0000318"/>
    <property type="project" value="GO_Central"/>
</dbReference>
<feature type="domain" description="Transient receptor ion channel" evidence="12">
    <location>
        <begin position="205"/>
        <end position="267"/>
    </location>
</feature>
<feature type="transmembrane region" description="Helical" evidence="11">
    <location>
        <begin position="661"/>
        <end position="683"/>
    </location>
</feature>
<reference evidence="15" key="1">
    <citation type="submission" date="2012-12" db="EMBL/GenBank/DDBJ databases">
        <authorList>
            <person name="Hellsten U."/>
            <person name="Grimwood J."/>
            <person name="Chapman J.A."/>
            <person name="Shapiro H."/>
            <person name="Aerts A."/>
            <person name="Otillar R.P."/>
            <person name="Terry A.Y."/>
            <person name="Boore J.L."/>
            <person name="Simakov O."/>
            <person name="Marletaz F."/>
            <person name="Cho S.-J."/>
            <person name="Edsinger-Gonzales E."/>
            <person name="Havlak P."/>
            <person name="Kuo D.-H."/>
            <person name="Larsson T."/>
            <person name="Lv J."/>
            <person name="Arendt D."/>
            <person name="Savage R."/>
            <person name="Osoegawa K."/>
            <person name="de Jong P."/>
            <person name="Lindberg D.R."/>
            <person name="Seaver E.C."/>
            <person name="Weisblat D.A."/>
            <person name="Putnam N.H."/>
            <person name="Grigoriev I.V."/>
            <person name="Rokhsar D.S."/>
        </authorList>
    </citation>
    <scope>NUCLEOTIDE SEQUENCE</scope>
</reference>
<dbReference type="InterPro" id="IPR002153">
    <property type="entry name" value="TRPC_channel"/>
</dbReference>
<dbReference type="eggNOG" id="KOG3609">
    <property type="taxonomic scope" value="Eukaryota"/>
</dbReference>
<dbReference type="InterPro" id="IPR005821">
    <property type="entry name" value="Ion_trans_dom"/>
</dbReference>
<evidence type="ECO:0000256" key="9">
    <source>
        <dbReference type="ARBA" id="ARBA00023303"/>
    </source>
</evidence>
<gene>
    <name evidence="14" type="primary">20211945</name>
    <name evidence="13" type="ORF">HELRODRAFT_191443</name>
</gene>
<keyword evidence="5 11" id="KW-1133">Transmembrane helix</keyword>
<dbReference type="OrthoDB" id="2373987at2759"/>
<evidence type="ECO:0000259" key="12">
    <source>
        <dbReference type="SMART" id="SM01420"/>
    </source>
</evidence>
<dbReference type="Pfam" id="PF08344">
    <property type="entry name" value="TRP_2"/>
    <property type="match status" value="1"/>
</dbReference>
<dbReference type="GO" id="GO:0070588">
    <property type="term" value="P:calcium ion transmembrane transport"/>
    <property type="evidence" value="ECO:0000318"/>
    <property type="project" value="GO_Central"/>
</dbReference>
<evidence type="ECO:0000256" key="3">
    <source>
        <dbReference type="ARBA" id="ARBA00022692"/>
    </source>
</evidence>
<dbReference type="HOGENOM" id="CLU_005716_4_2_1"/>
<keyword evidence="7" id="KW-0406">Ion transport</keyword>
<dbReference type="Gene3D" id="1.25.40.20">
    <property type="entry name" value="Ankyrin repeat-containing domain"/>
    <property type="match status" value="1"/>
</dbReference>
<dbReference type="AlphaFoldDB" id="T1FSZ8"/>
<evidence type="ECO:0000256" key="6">
    <source>
        <dbReference type="ARBA" id="ARBA00023043"/>
    </source>
</evidence>
<dbReference type="GO" id="GO:0005886">
    <property type="term" value="C:plasma membrane"/>
    <property type="evidence" value="ECO:0000318"/>
    <property type="project" value="GO_Central"/>
</dbReference>
<keyword evidence="2" id="KW-0813">Transport</keyword>
<reference evidence="14" key="3">
    <citation type="submission" date="2015-06" db="UniProtKB">
        <authorList>
            <consortium name="EnsemblMetazoa"/>
        </authorList>
    </citation>
    <scope>IDENTIFICATION</scope>
</reference>
<dbReference type="InterPro" id="IPR036770">
    <property type="entry name" value="Ankyrin_rpt-contain_sf"/>
</dbReference>
<name>T1FSZ8_HELRO</name>
<evidence type="ECO:0000313" key="14">
    <source>
        <dbReference type="EnsemblMetazoa" id="HelroP191443"/>
    </source>
</evidence>
<sequence length="1071" mass="124112">MAHFNPNAEDELLTDEERVYLLAASQGDMAIVRQSVVGEIDVDEKLGSSDDLGKNEKEFIKFVNNKRSVKGLKKRNLDVNCVDYMGRSALHFAVDGENIEMIDFLMEFLSLELIDEALLHAVSKDLAKIVRQIIEHPTYESRNTNYPLRKFHNSFKKLHLRAEKSGQFSPDVSPLILAAHRNNHEIIQLFLSKQQTIAKPHSISCHCCDCTAKQNCDSLKRSISRLNAYKALASPAYMALSSQDPIMTTFQLRQEMKKLAQVEKEFKNEYMGLVEQCMNFACELMDLCRGTQEVEAVLNEGCDDRGDPLIRLKMAVEYEEKKFVAHANCQQHLTTIWYGSDMGFLQSMENWKKVIFLCTLIPIVPFACLLYIISPNSRQLLKQDEYPDLTSCIKLCSLIQLSKMLRCPATKFLTHTLSHACFLVLLAVATFRLEERNPYNLSNITDSQCFRHHRATNWNKSKFITQNKCNHSSRYHQTFSKALRNVSFHYFVDSRHMNQSMKNPVINVDVNGLLWIECKQLHHRGIRVYMLDYYNWIDFFILSLYLGSYVLRFAVDKWMKEADHFFNGTTKAREALNRHDCKRFHQIKKEIYEGNKTSMSYFMKASRFDWRPDDPEIVSDVLFAAANVLSIARTTSMMPAFEVLGPLQISLGRMLGDISRFLVLFTLVLFAFMVGLHNLYWYYGFQTYVGKEGDNKIHYSTVAFQGLPRTLQSLFWSMFGLVPVESVEVKYPGKWESSEYHNNFPGGNHTTSLVEQVGMYLFALYHVTVIIVLTNMLIAMMSHSFEAIQGDCDVEWKFARTKLWMNYIDHGSTLPVPFNVVPTIKTLKYFIGWSSRIKAYLLDYRCRKKKNLEVERVNDSCTSDDDSTGIYLNTYSDILQRLVRRYLFKLERMKEENKEVSAVICDPVSQFTNEAYTGQLKDPDKDGLLPGNKVMRLSSSTSKSSDRVTNNAPIGRRLSLKPSQMQNKQRQNKTRQNKLGRWRQLYTNSSFRTNQQMHVHVGFVQLVTLPQLDSVQKILKNLDVRFQRLHERAKNEQRTRQDIKHILTVILENQKAVRSYNIVLPSFKREI</sequence>
<dbReference type="InParanoid" id="T1FSZ8"/>
<dbReference type="OMA" id="CLECMEK"/>
<evidence type="ECO:0000313" key="13">
    <source>
        <dbReference type="EMBL" id="ESO05324.1"/>
    </source>
</evidence>
<keyword evidence="4" id="KW-0677">Repeat</keyword>
<dbReference type="RefSeq" id="XP_009016639.1">
    <property type="nucleotide sequence ID" value="XM_009018391.1"/>
</dbReference>
<keyword evidence="8 11" id="KW-0472">Membrane</keyword>